<sequence>MTPEVLPSACPGVLATIVLAQPDTKHVIYFNPDSTALQHKLPISAKSSNYDPNSRRVQTFMYHQLQSTISGIVTRKKALFSLKFPIIATETKLRFSSLVFGLKKRRKKTLRDRTSDPDIANIPHPIQTHQRRNDRPTKVDPGNQHQAPKQDKTSKVSESSRPPIKVINLTPCETSLL</sequence>
<protein>
    <submittedName>
        <fullName evidence="2">Uncharacterized protein</fullName>
    </submittedName>
</protein>
<evidence type="ECO:0000313" key="2">
    <source>
        <dbReference type="EMBL" id="EDO01834.1"/>
    </source>
</evidence>
<feature type="region of interest" description="Disordered" evidence="1">
    <location>
        <begin position="106"/>
        <end position="163"/>
    </location>
</feature>
<evidence type="ECO:0000256" key="1">
    <source>
        <dbReference type="SAM" id="MobiDB-lite"/>
    </source>
</evidence>
<dbReference type="KEGG" id="ssl:SS1G_04309"/>
<reference evidence="3" key="1">
    <citation type="journal article" date="2011" name="PLoS Genet.">
        <title>Genomic analysis of the necrotrophic fungal pathogens Sclerotinia sclerotiorum and Botrytis cinerea.</title>
        <authorList>
            <person name="Amselem J."/>
            <person name="Cuomo C.A."/>
            <person name="van Kan J.A."/>
            <person name="Viaud M."/>
            <person name="Benito E.P."/>
            <person name="Couloux A."/>
            <person name="Coutinho P.M."/>
            <person name="de Vries R.P."/>
            <person name="Dyer P.S."/>
            <person name="Fillinger S."/>
            <person name="Fournier E."/>
            <person name="Gout L."/>
            <person name="Hahn M."/>
            <person name="Kohn L."/>
            <person name="Lapalu N."/>
            <person name="Plummer K.M."/>
            <person name="Pradier J.M."/>
            <person name="Quevillon E."/>
            <person name="Sharon A."/>
            <person name="Simon A."/>
            <person name="ten Have A."/>
            <person name="Tudzynski B."/>
            <person name="Tudzynski P."/>
            <person name="Wincker P."/>
            <person name="Andrew M."/>
            <person name="Anthouard V."/>
            <person name="Beever R.E."/>
            <person name="Beffa R."/>
            <person name="Benoit I."/>
            <person name="Bouzid O."/>
            <person name="Brault B."/>
            <person name="Chen Z."/>
            <person name="Choquer M."/>
            <person name="Collemare J."/>
            <person name="Cotton P."/>
            <person name="Danchin E.G."/>
            <person name="Da Silva C."/>
            <person name="Gautier A."/>
            <person name="Giraud C."/>
            <person name="Giraud T."/>
            <person name="Gonzalez C."/>
            <person name="Grossetete S."/>
            <person name="Guldener U."/>
            <person name="Henrissat B."/>
            <person name="Howlett B.J."/>
            <person name="Kodira C."/>
            <person name="Kretschmer M."/>
            <person name="Lappartient A."/>
            <person name="Leroch M."/>
            <person name="Levis C."/>
            <person name="Mauceli E."/>
            <person name="Neuveglise C."/>
            <person name="Oeser B."/>
            <person name="Pearson M."/>
            <person name="Poulain J."/>
            <person name="Poussereau N."/>
            <person name="Quesneville H."/>
            <person name="Rascle C."/>
            <person name="Schumacher J."/>
            <person name="Segurens B."/>
            <person name="Sexton A."/>
            <person name="Silva E."/>
            <person name="Sirven C."/>
            <person name="Soanes D.M."/>
            <person name="Talbot N.J."/>
            <person name="Templeton M."/>
            <person name="Yandava C."/>
            <person name="Yarden O."/>
            <person name="Zeng Q."/>
            <person name="Rollins J.A."/>
            <person name="Lebrun M.H."/>
            <person name="Dickman M."/>
        </authorList>
    </citation>
    <scope>NUCLEOTIDE SEQUENCE [LARGE SCALE GENOMIC DNA]</scope>
    <source>
        <strain evidence="3">ATCC 18683 / 1980 / Ss-1</strain>
    </source>
</reference>
<gene>
    <name evidence="2" type="ORF">SS1G_04309</name>
</gene>
<dbReference type="EMBL" id="CH476625">
    <property type="protein sequence ID" value="EDO01834.1"/>
    <property type="molecule type" value="Genomic_DNA"/>
</dbReference>
<name>A7EG68_SCLS1</name>
<dbReference type="GeneID" id="5490574"/>
<proteinExistence type="predicted"/>
<dbReference type="HOGENOM" id="CLU_1518736_0_0_1"/>
<dbReference type="InParanoid" id="A7EG68"/>
<keyword evidence="3" id="KW-1185">Reference proteome</keyword>
<dbReference type="AlphaFoldDB" id="A7EG68"/>
<dbReference type="Proteomes" id="UP000001312">
    <property type="component" value="Unassembled WGS sequence"/>
</dbReference>
<evidence type="ECO:0000313" key="3">
    <source>
        <dbReference type="Proteomes" id="UP000001312"/>
    </source>
</evidence>
<accession>A7EG68</accession>
<organism evidence="2 3">
    <name type="scientific">Sclerotinia sclerotiorum (strain ATCC 18683 / 1980 / Ss-1)</name>
    <name type="common">White mold</name>
    <name type="synonym">Whetzelinia sclerotiorum</name>
    <dbReference type="NCBI Taxonomy" id="665079"/>
    <lineage>
        <taxon>Eukaryota</taxon>
        <taxon>Fungi</taxon>
        <taxon>Dikarya</taxon>
        <taxon>Ascomycota</taxon>
        <taxon>Pezizomycotina</taxon>
        <taxon>Leotiomycetes</taxon>
        <taxon>Helotiales</taxon>
        <taxon>Sclerotiniaceae</taxon>
        <taxon>Sclerotinia</taxon>
    </lineage>
</organism>
<dbReference type="RefSeq" id="XP_001594502.1">
    <property type="nucleotide sequence ID" value="XM_001594452.1"/>
</dbReference>